<evidence type="ECO:0000256" key="2">
    <source>
        <dbReference type="SAM" id="SignalP"/>
    </source>
</evidence>
<organism evidence="4 5">
    <name type="scientific">Ktedonobacter robiniae</name>
    <dbReference type="NCBI Taxonomy" id="2778365"/>
    <lineage>
        <taxon>Bacteria</taxon>
        <taxon>Bacillati</taxon>
        <taxon>Chloroflexota</taxon>
        <taxon>Ktedonobacteria</taxon>
        <taxon>Ktedonobacterales</taxon>
        <taxon>Ktedonobacteraceae</taxon>
        <taxon>Ktedonobacter</taxon>
    </lineage>
</organism>
<feature type="compositionally biased region" description="Polar residues" evidence="1">
    <location>
        <begin position="416"/>
        <end position="425"/>
    </location>
</feature>
<evidence type="ECO:0000259" key="3">
    <source>
        <dbReference type="Pfam" id="PF09992"/>
    </source>
</evidence>
<feature type="region of interest" description="Disordered" evidence="1">
    <location>
        <begin position="412"/>
        <end position="432"/>
    </location>
</feature>
<accession>A0ABQ3UG70</accession>
<feature type="chain" id="PRO_5046618197" description="Phosphodiester glycosidase domain-containing protein" evidence="2">
    <location>
        <begin position="31"/>
        <end position="432"/>
    </location>
</feature>
<comment type="caution">
    <text evidence="4">The sequence shown here is derived from an EMBL/GenBank/DDBJ whole genome shotgun (WGS) entry which is preliminary data.</text>
</comment>
<evidence type="ECO:0000256" key="1">
    <source>
        <dbReference type="SAM" id="MobiDB-lite"/>
    </source>
</evidence>
<name>A0ABQ3UG70_9CHLR</name>
<dbReference type="EMBL" id="BNJG01000001">
    <property type="protein sequence ID" value="GHO51718.1"/>
    <property type="molecule type" value="Genomic_DNA"/>
</dbReference>
<feature type="domain" description="Phosphodiester glycosidase" evidence="3">
    <location>
        <begin position="261"/>
        <end position="405"/>
    </location>
</feature>
<gene>
    <name evidence="4" type="ORF">KSB_01930</name>
</gene>
<keyword evidence="5" id="KW-1185">Reference proteome</keyword>
<dbReference type="PANTHER" id="PTHR40446:SF2">
    <property type="entry name" value="N-ACETYLGLUCOSAMINE-1-PHOSPHODIESTER ALPHA-N-ACETYLGLUCOSAMINIDASE"/>
    <property type="match status" value="1"/>
</dbReference>
<evidence type="ECO:0000313" key="5">
    <source>
        <dbReference type="Proteomes" id="UP000654345"/>
    </source>
</evidence>
<keyword evidence="2" id="KW-0732">Signal</keyword>
<proteinExistence type="predicted"/>
<evidence type="ECO:0000313" key="4">
    <source>
        <dbReference type="EMBL" id="GHO51718.1"/>
    </source>
</evidence>
<dbReference type="PANTHER" id="PTHR40446">
    <property type="entry name" value="N-ACETYLGLUCOSAMINE-1-PHOSPHODIESTER ALPHA-N-ACETYLGLUCOSAMINIDASE"/>
    <property type="match status" value="1"/>
</dbReference>
<dbReference type="RefSeq" id="WP_201368699.1">
    <property type="nucleotide sequence ID" value="NZ_BNJG01000001.1"/>
</dbReference>
<feature type="signal peptide" evidence="2">
    <location>
        <begin position="1"/>
        <end position="30"/>
    </location>
</feature>
<dbReference type="Pfam" id="PF09992">
    <property type="entry name" value="NAGPA"/>
    <property type="match status" value="1"/>
</dbReference>
<dbReference type="Proteomes" id="UP000654345">
    <property type="component" value="Unassembled WGS sequence"/>
</dbReference>
<sequence>MLIHKHVAAQLFLCAALLMLLAGQSALTYAKVARPWRSDTPPNWPLVLNEKQTLDQALARGLQISTETLSTADGSQHASLLNVDLSDPYLRLGVMQAQDQLLSRGETVGSMASRSQAIAGINGDFFEINTTGAPINMVMIDGELWQSPTPPSRNANDFAVFGINSDGNMIIDHEQFSGTVSAGSADHPLNAVNRYAVPRDGGMLLVTSRLGAMSVSGYTVALLKPVDGSRYTVTSLQTNMTTLNKLTGDQQALVGGGESGRWLQANIHQGETLNITQQLMPNSDLRYALGGGPQLVKDGQIPNVSELGDSAAVNPLTAVGISRDGRHAFFVVFDGREAGADHSHGLTRSQMAGYLLEHGAYQALLFDGGGSAEMVARLPGQDRVSVINTPSDGHERLVANSLLIYKTEQQARHQHSATVDTSPDKSLSLLHM</sequence>
<dbReference type="InterPro" id="IPR018711">
    <property type="entry name" value="NAGPA"/>
</dbReference>
<protein>
    <recommendedName>
        <fullName evidence="3">Phosphodiester glycosidase domain-containing protein</fullName>
    </recommendedName>
</protein>
<reference evidence="4 5" key="1">
    <citation type="journal article" date="2021" name="Int. J. Syst. Evol. Microbiol.">
        <title>Reticulibacter mediterranei gen. nov., sp. nov., within the new family Reticulibacteraceae fam. nov., and Ktedonospora formicarum gen. nov., sp. nov., Ktedonobacter robiniae sp. nov., Dictyobacter formicarum sp. nov. and Dictyobacter arantiisoli sp. nov., belonging to the class Ktedonobacteria.</title>
        <authorList>
            <person name="Yabe S."/>
            <person name="Zheng Y."/>
            <person name="Wang C.M."/>
            <person name="Sakai Y."/>
            <person name="Abe K."/>
            <person name="Yokota A."/>
            <person name="Donadio S."/>
            <person name="Cavaletti L."/>
            <person name="Monciardini P."/>
        </authorList>
    </citation>
    <scope>NUCLEOTIDE SEQUENCE [LARGE SCALE GENOMIC DNA]</scope>
    <source>
        <strain evidence="4 5">SOSP1-30</strain>
    </source>
</reference>